<keyword evidence="4 11" id="KW-1134">Transmembrane beta strand</keyword>
<organism evidence="16 17">
    <name type="scientific">Lwoffella lincolnii</name>
    <dbReference type="NCBI Taxonomy" id="90241"/>
    <lineage>
        <taxon>Bacteria</taxon>
        <taxon>Pseudomonadati</taxon>
        <taxon>Pseudomonadota</taxon>
        <taxon>Gammaproteobacteria</taxon>
        <taxon>Moraxellales</taxon>
        <taxon>Moraxellaceae</taxon>
        <taxon>Lwoffella</taxon>
    </lineage>
</organism>
<dbReference type="Pfam" id="PF00593">
    <property type="entry name" value="TonB_dep_Rec_b-barrel"/>
    <property type="match status" value="1"/>
</dbReference>
<protein>
    <recommendedName>
        <fullName evidence="18">TonB-dependent receptor</fullName>
    </recommendedName>
</protein>
<gene>
    <name evidence="16" type="ORF">B0682_02870</name>
</gene>
<dbReference type="SUPFAM" id="SSF56935">
    <property type="entry name" value="Porins"/>
    <property type="match status" value="1"/>
</dbReference>
<evidence type="ECO:0000256" key="3">
    <source>
        <dbReference type="ARBA" id="ARBA00022448"/>
    </source>
</evidence>
<evidence type="ECO:0000259" key="15">
    <source>
        <dbReference type="Pfam" id="PF07715"/>
    </source>
</evidence>
<dbReference type="CDD" id="cd01347">
    <property type="entry name" value="ligand_gated_channel"/>
    <property type="match status" value="1"/>
</dbReference>
<dbReference type="GO" id="GO:0044718">
    <property type="term" value="P:siderophore transmembrane transport"/>
    <property type="evidence" value="ECO:0007669"/>
    <property type="project" value="TreeGrafter"/>
</dbReference>
<evidence type="ECO:0000256" key="11">
    <source>
        <dbReference type="PROSITE-ProRule" id="PRU01360"/>
    </source>
</evidence>
<dbReference type="InterPro" id="IPR012910">
    <property type="entry name" value="Plug_dom"/>
</dbReference>
<evidence type="ECO:0008006" key="18">
    <source>
        <dbReference type="Google" id="ProtNLM"/>
    </source>
</evidence>
<comment type="caution">
    <text evidence="16">The sequence shown here is derived from an EMBL/GenBank/DDBJ whole genome shotgun (WGS) entry which is preliminary data.</text>
</comment>
<dbReference type="Gene3D" id="2.170.130.10">
    <property type="entry name" value="TonB-dependent receptor, plug domain"/>
    <property type="match status" value="1"/>
</dbReference>
<accession>A0A1T0CI68</accession>
<evidence type="ECO:0000256" key="6">
    <source>
        <dbReference type="ARBA" id="ARBA00022729"/>
    </source>
</evidence>
<dbReference type="InterPro" id="IPR037066">
    <property type="entry name" value="Plug_dom_sf"/>
</dbReference>
<evidence type="ECO:0000256" key="7">
    <source>
        <dbReference type="ARBA" id="ARBA00023077"/>
    </source>
</evidence>
<dbReference type="STRING" id="90241.B0682_02870"/>
<dbReference type="InterPro" id="IPR039426">
    <property type="entry name" value="TonB-dep_rcpt-like"/>
</dbReference>
<evidence type="ECO:0000256" key="12">
    <source>
        <dbReference type="RuleBase" id="RU003357"/>
    </source>
</evidence>
<evidence type="ECO:0000256" key="5">
    <source>
        <dbReference type="ARBA" id="ARBA00022692"/>
    </source>
</evidence>
<keyword evidence="10 11" id="KW-0998">Cell outer membrane</keyword>
<evidence type="ECO:0000256" key="9">
    <source>
        <dbReference type="ARBA" id="ARBA00023170"/>
    </source>
</evidence>
<name>A0A1T0CI68_9GAMM</name>
<keyword evidence="3 11" id="KW-0813">Transport</keyword>
<evidence type="ECO:0000313" key="17">
    <source>
        <dbReference type="Proteomes" id="UP000191094"/>
    </source>
</evidence>
<proteinExistence type="inferred from homology"/>
<evidence type="ECO:0000259" key="14">
    <source>
        <dbReference type="Pfam" id="PF00593"/>
    </source>
</evidence>
<sequence length="705" mass="79811">MGFFCLSLMMGVWVPLAYADYGFNDVSNTSINTPITILEPIVISATRSQKTLTDSPVTVQVLDAQTLAKHHAHTLKDAIALLPNVNLRPIHGKAGYEVIMQGMGGDQVLVLIDGLPLTASTGSTVNLNQYLNAEVAQIEIIQGASSAQYGSSAMGGVINVITKKIHNDQPIKKHLDIQLASNGKQNPSQKTTDNNVTHLEASIDAKLDDKGQWLGRILASYHDDKGLDDDMTTWERIKDASKQKQMTAKLVYRPDVHNDKKQAWFEMTKYDEDNISKFKRQAGQKHVQQQREENIDKTRHVLGFLYQFDPNEQIDPNKQGQHDKNHLAHHVLAGSLQGSLLFEDYHSHANTFALNADNDIISTPVLQRQANIGTYLAQLQYNLPKLTMNNSTHLLQVGTQWQQDKLSQRQNGNSELMADKVKRDAIEAYVQDDWLLGDDWELLTGIRYQYDSDFGKHIVPKTALRHTHIDDDGRRHVWRASIGQGYRVPNLKERHFLFDHSAYGYKVLGNPNLQPETSTSYQLGYQRQLNDHADVAFNLYYNDIKNLIGTDYSAQDGNIKTFRYENVSDALTFGGDVSGNWQIDQHNLLGISYAHTKTKNKQTKAQLVGRPQHTAMLTWLFQLNKNLEFINQLKYESKHLVDSKKKTHSPGWFVVNSKINYQLNPNVNVHVGVNNLFDRQKDADNDNDFSPVDNRQWLAGASFNF</sequence>
<feature type="chain" id="PRO_5012661972" description="TonB-dependent receptor" evidence="13">
    <location>
        <begin position="20"/>
        <end position="705"/>
    </location>
</feature>
<dbReference type="PROSITE" id="PS52016">
    <property type="entry name" value="TONB_DEPENDENT_REC_3"/>
    <property type="match status" value="1"/>
</dbReference>
<evidence type="ECO:0000256" key="13">
    <source>
        <dbReference type="SAM" id="SignalP"/>
    </source>
</evidence>
<dbReference type="PANTHER" id="PTHR30069">
    <property type="entry name" value="TONB-DEPENDENT OUTER MEMBRANE RECEPTOR"/>
    <property type="match status" value="1"/>
</dbReference>
<keyword evidence="5 11" id="KW-0812">Transmembrane</keyword>
<evidence type="ECO:0000256" key="10">
    <source>
        <dbReference type="ARBA" id="ARBA00023237"/>
    </source>
</evidence>
<keyword evidence="8 11" id="KW-0472">Membrane</keyword>
<keyword evidence="17" id="KW-1185">Reference proteome</keyword>
<keyword evidence="7 12" id="KW-0798">TonB box</keyword>
<dbReference type="AlphaFoldDB" id="A0A1T0CI68"/>
<feature type="signal peptide" evidence="13">
    <location>
        <begin position="1"/>
        <end position="19"/>
    </location>
</feature>
<keyword evidence="6 13" id="KW-0732">Signal</keyword>
<dbReference type="GO" id="GO:0009279">
    <property type="term" value="C:cell outer membrane"/>
    <property type="evidence" value="ECO:0007669"/>
    <property type="project" value="UniProtKB-SubCell"/>
</dbReference>
<dbReference type="GO" id="GO:0015344">
    <property type="term" value="F:siderophore uptake transmembrane transporter activity"/>
    <property type="evidence" value="ECO:0007669"/>
    <property type="project" value="TreeGrafter"/>
</dbReference>
<dbReference type="PANTHER" id="PTHR30069:SF29">
    <property type="entry name" value="HEMOGLOBIN AND HEMOGLOBIN-HAPTOGLOBIN-BINDING PROTEIN 1-RELATED"/>
    <property type="match status" value="1"/>
</dbReference>
<comment type="similarity">
    <text evidence="2">Belongs to the TonB-dependent receptor family. Hemoglobin/haptoglobin binding protein subfamily.</text>
</comment>
<dbReference type="InterPro" id="IPR036942">
    <property type="entry name" value="Beta-barrel_TonB_sf"/>
</dbReference>
<feature type="domain" description="TonB-dependent receptor-like beta-barrel" evidence="14">
    <location>
        <begin position="289"/>
        <end position="676"/>
    </location>
</feature>
<evidence type="ECO:0000256" key="4">
    <source>
        <dbReference type="ARBA" id="ARBA00022452"/>
    </source>
</evidence>
<dbReference type="Pfam" id="PF07715">
    <property type="entry name" value="Plug"/>
    <property type="match status" value="1"/>
</dbReference>
<evidence type="ECO:0000313" key="16">
    <source>
        <dbReference type="EMBL" id="OOS21969.1"/>
    </source>
</evidence>
<comment type="subcellular location">
    <subcellularLocation>
        <location evidence="1 11">Cell outer membrane</location>
        <topology evidence="1 11">Multi-pass membrane protein</topology>
    </subcellularLocation>
</comment>
<keyword evidence="9" id="KW-0675">Receptor</keyword>
<evidence type="ECO:0000256" key="8">
    <source>
        <dbReference type="ARBA" id="ARBA00023136"/>
    </source>
</evidence>
<reference evidence="16 17" key="1">
    <citation type="submission" date="2017-02" db="EMBL/GenBank/DDBJ databases">
        <title>Draft genome sequence of Moraxella lincolnii CCUG 9405T type strain.</title>
        <authorList>
            <person name="Salva-Serra F."/>
            <person name="Engstrom-Jakobsson H."/>
            <person name="Thorell K."/>
            <person name="Jaen-Luchoro D."/>
            <person name="Gonzales-Siles L."/>
            <person name="Karlsson R."/>
            <person name="Yazdan S."/>
            <person name="Boulund F."/>
            <person name="Johnning A."/>
            <person name="Engstrand L."/>
            <person name="Kristiansson E."/>
            <person name="Moore E."/>
        </authorList>
    </citation>
    <scope>NUCLEOTIDE SEQUENCE [LARGE SCALE GENOMIC DNA]</scope>
    <source>
        <strain evidence="16 17">CCUG 9405</strain>
    </source>
</reference>
<dbReference type="Gene3D" id="2.40.170.20">
    <property type="entry name" value="TonB-dependent receptor, beta-barrel domain"/>
    <property type="match status" value="1"/>
</dbReference>
<dbReference type="Proteomes" id="UP000191094">
    <property type="component" value="Unassembled WGS sequence"/>
</dbReference>
<evidence type="ECO:0000256" key="1">
    <source>
        <dbReference type="ARBA" id="ARBA00004571"/>
    </source>
</evidence>
<feature type="domain" description="TonB-dependent receptor plug" evidence="15">
    <location>
        <begin position="52"/>
        <end position="157"/>
    </location>
</feature>
<dbReference type="EMBL" id="MUYT01000004">
    <property type="protein sequence ID" value="OOS21969.1"/>
    <property type="molecule type" value="Genomic_DNA"/>
</dbReference>
<evidence type="ECO:0000256" key="2">
    <source>
        <dbReference type="ARBA" id="ARBA00008143"/>
    </source>
</evidence>
<dbReference type="InterPro" id="IPR000531">
    <property type="entry name" value="Beta-barrel_TonB"/>
</dbReference>